<dbReference type="EMBL" id="KZ310088">
    <property type="protein sequence ID" value="KAG8239836.1"/>
    <property type="molecule type" value="Genomic_DNA"/>
</dbReference>
<dbReference type="PANTHER" id="PTHR47272">
    <property type="entry name" value="DDE_TNP_1_7 DOMAIN-CONTAINING PROTEIN"/>
    <property type="match status" value="1"/>
</dbReference>
<evidence type="ECO:0000313" key="3">
    <source>
        <dbReference type="Proteomes" id="UP000792457"/>
    </source>
</evidence>
<sequence>MIEAQLSAEDELVQEEDDIAVEGCLKSATSYHLTSKYDIAYHHRTFIPPTIRYEVEETSFDSDILNPVDYFLRYVNQEDFDNFAMYTNIYALQKSGKNLKPTNSFEIKTLIGLHIVMGCLIYPRVRMYWDAIVGMNLFRESMTRDRFFQLRSNLHLVNNLELPSKCTDKMFKVRPLILSIRQRCLQLPLEEYLCVDEQIVPFKGKLAAKQYQREIYAGGTVRVNQFHSPPLISDKEIMKKERGFSSSVTSKGGDIVLTKWLDNRTVVMGFMERLHGGVNP</sequence>
<protein>
    <recommendedName>
        <fullName evidence="1">PiggyBac transposable element-derived protein domain-containing protein</fullName>
    </recommendedName>
</protein>
<evidence type="ECO:0000313" key="2">
    <source>
        <dbReference type="EMBL" id="KAG8239836.1"/>
    </source>
</evidence>
<keyword evidence="3" id="KW-1185">Reference proteome</keyword>
<accession>A0A8K0KQT7</accession>
<dbReference type="Pfam" id="PF13843">
    <property type="entry name" value="DDE_Tnp_1_7"/>
    <property type="match status" value="1"/>
</dbReference>
<gene>
    <name evidence="2" type="ORF">J437_LFUL011462</name>
</gene>
<comment type="caution">
    <text evidence="2">The sequence shown here is derived from an EMBL/GenBank/DDBJ whole genome shotgun (WGS) entry which is preliminary data.</text>
</comment>
<reference evidence="2" key="1">
    <citation type="submission" date="2013-04" db="EMBL/GenBank/DDBJ databases">
        <authorList>
            <person name="Qu J."/>
            <person name="Murali S.C."/>
            <person name="Bandaranaike D."/>
            <person name="Bellair M."/>
            <person name="Blankenburg K."/>
            <person name="Chao H."/>
            <person name="Dinh H."/>
            <person name="Doddapaneni H."/>
            <person name="Downs B."/>
            <person name="Dugan-Rocha S."/>
            <person name="Elkadiri S."/>
            <person name="Gnanaolivu R.D."/>
            <person name="Hernandez B."/>
            <person name="Javaid M."/>
            <person name="Jayaseelan J.C."/>
            <person name="Lee S."/>
            <person name="Li M."/>
            <person name="Ming W."/>
            <person name="Munidasa M."/>
            <person name="Muniz J."/>
            <person name="Nguyen L."/>
            <person name="Ongeri F."/>
            <person name="Osuji N."/>
            <person name="Pu L.-L."/>
            <person name="Puazo M."/>
            <person name="Qu C."/>
            <person name="Quiroz J."/>
            <person name="Raj R."/>
            <person name="Weissenberger G."/>
            <person name="Xin Y."/>
            <person name="Zou X."/>
            <person name="Han Y."/>
            <person name="Richards S."/>
            <person name="Worley K."/>
            <person name="Muzny D."/>
            <person name="Gibbs R."/>
        </authorList>
    </citation>
    <scope>NUCLEOTIDE SEQUENCE</scope>
    <source>
        <strain evidence="2">Sampled in the wild</strain>
    </source>
</reference>
<feature type="domain" description="PiggyBac transposable element-derived protein" evidence="1">
    <location>
        <begin position="66"/>
        <end position="212"/>
    </location>
</feature>
<dbReference type="PANTHER" id="PTHR47272:SF1">
    <property type="entry name" value="PIGGYBAC TRANSPOSABLE ELEMENT-DERIVED PROTEIN 3-LIKE"/>
    <property type="match status" value="1"/>
</dbReference>
<dbReference type="Proteomes" id="UP000792457">
    <property type="component" value="Unassembled WGS sequence"/>
</dbReference>
<reference evidence="2" key="2">
    <citation type="submission" date="2017-10" db="EMBL/GenBank/DDBJ databases">
        <title>Ladona fulva Genome sequencing and assembly.</title>
        <authorList>
            <person name="Murali S."/>
            <person name="Richards S."/>
            <person name="Bandaranaike D."/>
            <person name="Bellair M."/>
            <person name="Blankenburg K."/>
            <person name="Chao H."/>
            <person name="Dinh H."/>
            <person name="Doddapaneni H."/>
            <person name="Dugan-Rocha S."/>
            <person name="Elkadiri S."/>
            <person name="Gnanaolivu R."/>
            <person name="Hernandez B."/>
            <person name="Skinner E."/>
            <person name="Javaid M."/>
            <person name="Lee S."/>
            <person name="Li M."/>
            <person name="Ming W."/>
            <person name="Munidasa M."/>
            <person name="Muniz J."/>
            <person name="Nguyen L."/>
            <person name="Hughes D."/>
            <person name="Osuji N."/>
            <person name="Pu L.-L."/>
            <person name="Puazo M."/>
            <person name="Qu C."/>
            <person name="Quiroz J."/>
            <person name="Raj R."/>
            <person name="Weissenberger G."/>
            <person name="Xin Y."/>
            <person name="Zou X."/>
            <person name="Han Y."/>
            <person name="Worley K."/>
            <person name="Muzny D."/>
            <person name="Gibbs R."/>
        </authorList>
    </citation>
    <scope>NUCLEOTIDE SEQUENCE</scope>
    <source>
        <strain evidence="2">Sampled in the wild</strain>
    </source>
</reference>
<name>A0A8K0KQT7_LADFU</name>
<organism evidence="2 3">
    <name type="scientific">Ladona fulva</name>
    <name type="common">Scarce chaser dragonfly</name>
    <name type="synonym">Libellula fulva</name>
    <dbReference type="NCBI Taxonomy" id="123851"/>
    <lineage>
        <taxon>Eukaryota</taxon>
        <taxon>Metazoa</taxon>
        <taxon>Ecdysozoa</taxon>
        <taxon>Arthropoda</taxon>
        <taxon>Hexapoda</taxon>
        <taxon>Insecta</taxon>
        <taxon>Pterygota</taxon>
        <taxon>Palaeoptera</taxon>
        <taxon>Odonata</taxon>
        <taxon>Epiprocta</taxon>
        <taxon>Anisoptera</taxon>
        <taxon>Libelluloidea</taxon>
        <taxon>Libellulidae</taxon>
        <taxon>Ladona</taxon>
    </lineage>
</organism>
<dbReference type="OrthoDB" id="6768916at2759"/>
<evidence type="ECO:0000259" key="1">
    <source>
        <dbReference type="Pfam" id="PF13843"/>
    </source>
</evidence>
<dbReference type="AlphaFoldDB" id="A0A8K0KQT7"/>
<proteinExistence type="predicted"/>
<dbReference type="InterPro" id="IPR029526">
    <property type="entry name" value="PGBD"/>
</dbReference>